<keyword evidence="1 9" id="KW-0547">Nucleotide-binding</keyword>
<evidence type="ECO:0000256" key="6">
    <source>
        <dbReference type="ARBA" id="ARBA00034617"/>
    </source>
</evidence>
<dbReference type="GO" id="GO:0016787">
    <property type="term" value="F:hydrolase activity"/>
    <property type="evidence" value="ECO:0007669"/>
    <property type="project" value="UniProtKB-UniRule"/>
</dbReference>
<dbReference type="InterPro" id="IPR000212">
    <property type="entry name" value="DNA_helicase_UvrD/REP"/>
</dbReference>
<dbReference type="GO" id="GO:0003677">
    <property type="term" value="F:DNA binding"/>
    <property type="evidence" value="ECO:0007669"/>
    <property type="project" value="InterPro"/>
</dbReference>
<dbReference type="GO" id="GO:0005524">
    <property type="term" value="F:ATP binding"/>
    <property type="evidence" value="ECO:0007669"/>
    <property type="project" value="UniProtKB-UniRule"/>
</dbReference>
<dbReference type="GO" id="GO:0043138">
    <property type="term" value="F:3'-5' DNA helicase activity"/>
    <property type="evidence" value="ECO:0007669"/>
    <property type="project" value="UniProtKB-EC"/>
</dbReference>
<evidence type="ECO:0000256" key="9">
    <source>
        <dbReference type="PROSITE-ProRule" id="PRU00560"/>
    </source>
</evidence>
<dbReference type="InterPro" id="IPR027417">
    <property type="entry name" value="P-loop_NTPase"/>
</dbReference>
<evidence type="ECO:0000256" key="1">
    <source>
        <dbReference type="ARBA" id="ARBA00022741"/>
    </source>
</evidence>
<dbReference type="PANTHER" id="PTHR11070:SF45">
    <property type="entry name" value="DNA 3'-5' HELICASE"/>
    <property type="match status" value="1"/>
</dbReference>
<dbReference type="Gene3D" id="3.40.50.300">
    <property type="entry name" value="P-loop containing nucleotide triphosphate hydrolases"/>
    <property type="match status" value="2"/>
</dbReference>
<keyword evidence="4 9" id="KW-0067">ATP-binding</keyword>
<evidence type="ECO:0000256" key="2">
    <source>
        <dbReference type="ARBA" id="ARBA00022801"/>
    </source>
</evidence>
<proteinExistence type="predicted"/>
<evidence type="ECO:0000256" key="5">
    <source>
        <dbReference type="ARBA" id="ARBA00023235"/>
    </source>
</evidence>
<evidence type="ECO:0000313" key="12">
    <source>
        <dbReference type="Proteomes" id="UP000655287"/>
    </source>
</evidence>
<keyword evidence="5" id="KW-0413">Isomerase</keyword>
<dbReference type="PANTHER" id="PTHR11070">
    <property type="entry name" value="UVRD / RECB / PCRA DNA HELICASE FAMILY MEMBER"/>
    <property type="match status" value="1"/>
</dbReference>
<evidence type="ECO:0000256" key="3">
    <source>
        <dbReference type="ARBA" id="ARBA00022806"/>
    </source>
</evidence>
<keyword evidence="12" id="KW-1185">Reference proteome</keyword>
<dbReference type="Proteomes" id="UP000655287">
    <property type="component" value="Unassembled WGS sequence"/>
</dbReference>
<feature type="domain" description="UvrD-like helicase ATP-binding" evidence="10">
    <location>
        <begin position="239"/>
        <end position="529"/>
    </location>
</feature>
<dbReference type="PROSITE" id="PS51198">
    <property type="entry name" value="UVRD_HELICASE_ATP_BIND"/>
    <property type="match status" value="1"/>
</dbReference>
<gene>
    <name evidence="11" type="ORF">Sru01_51570</name>
</gene>
<dbReference type="Pfam" id="PF13361">
    <property type="entry name" value="UvrD_C"/>
    <property type="match status" value="1"/>
</dbReference>
<sequence>MPRLAIAPEVHRDLGALAGPVRREAVLALHHFLDDAEAAPHPERVRNTRDRRVATLRLAGGLRGVVVRQGRVFWMLTVLPDAQAWSHAQRHRFTVNPVIGVAEEWDAEALERVEPALRRAAATTAARLFAGHTDAELLAVGTDPWLLPLLRRLTTDVGLSALESLLPASQFAPLWVLAGGGPAERARRALEERVAVPAASVDPGDLVAALARTPDRAVFVPDPIELDRVLALPRWCTFLAPIQYRLARHDGFAGPVLVTGGAGTGKTAVALHRAAHLARAGAGRVLFVTFSRAVGKDMTAKLDLLLAGDGDKVRGRVEVGNVERLAQRVVAEAEGRQPLLVGGPDLGTLWREAAEITGGLHGPVFLAREWEQVILAQNLCTVQEYLAAARPGRGVELDEQERIAVWKAIEHVTGRLRASGRRTLLQLAADASTLLGRTTGDLLGETPRREPYRHIVVDEAQDLHPAQWRLLRAAVPHDTDDLFIAGDPHQRVFDSRTVLGAVGIQAEHHHLTLSYRMPQEILRWAVRLRGGGPADGLVDGVTELAGIRATRPGAGPQVRRYVSPEAELAGLVARVGGWLADGVPAGEIAVAAREGELVRRARAALAAAGARVRVTTLHGLRGLEVRRVALAGIADGVVPVTRELTPGDEDPAARAHDLQRERGLLYMACTRATELLYVSYSGRASPFLPS</sequence>
<comment type="catalytic activity">
    <reaction evidence="6">
        <text>Couples ATP hydrolysis with the unwinding of duplex DNA by translocating in the 3'-5' direction.</text>
        <dbReference type="EC" id="5.6.2.4"/>
    </reaction>
</comment>
<evidence type="ECO:0000256" key="8">
    <source>
        <dbReference type="ARBA" id="ARBA00048988"/>
    </source>
</evidence>
<dbReference type="EC" id="5.6.2.4" evidence="7"/>
<keyword evidence="3 9" id="KW-0347">Helicase</keyword>
<dbReference type="RefSeq" id="WP_203990514.1">
    <property type="nucleotide sequence ID" value="NZ_BOOU01000069.1"/>
</dbReference>
<accession>A0A919V7A5</accession>
<evidence type="ECO:0000313" key="11">
    <source>
        <dbReference type="EMBL" id="GII80175.1"/>
    </source>
</evidence>
<keyword evidence="2 9" id="KW-0378">Hydrolase</keyword>
<comment type="catalytic activity">
    <reaction evidence="8">
        <text>ATP + H2O = ADP + phosphate + H(+)</text>
        <dbReference type="Rhea" id="RHEA:13065"/>
        <dbReference type="ChEBI" id="CHEBI:15377"/>
        <dbReference type="ChEBI" id="CHEBI:15378"/>
        <dbReference type="ChEBI" id="CHEBI:30616"/>
        <dbReference type="ChEBI" id="CHEBI:43474"/>
        <dbReference type="ChEBI" id="CHEBI:456216"/>
        <dbReference type="EC" id="5.6.2.4"/>
    </reaction>
</comment>
<evidence type="ECO:0000256" key="4">
    <source>
        <dbReference type="ARBA" id="ARBA00022840"/>
    </source>
</evidence>
<dbReference type="InterPro" id="IPR014017">
    <property type="entry name" value="DNA_helicase_UvrD-like_C"/>
</dbReference>
<comment type="caution">
    <text evidence="11">The sequence shown here is derived from an EMBL/GenBank/DDBJ whole genome shotgun (WGS) entry which is preliminary data.</text>
</comment>
<reference evidence="11" key="1">
    <citation type="submission" date="2021-01" db="EMBL/GenBank/DDBJ databases">
        <title>Whole genome shotgun sequence of Sphaerisporangium rufum NBRC 109079.</title>
        <authorList>
            <person name="Komaki H."/>
            <person name="Tamura T."/>
        </authorList>
    </citation>
    <scope>NUCLEOTIDE SEQUENCE</scope>
    <source>
        <strain evidence="11">NBRC 109079</strain>
    </source>
</reference>
<dbReference type="InterPro" id="IPR014016">
    <property type="entry name" value="UvrD-like_ATP-bd"/>
</dbReference>
<feature type="binding site" evidence="9">
    <location>
        <begin position="260"/>
        <end position="267"/>
    </location>
    <ligand>
        <name>ATP</name>
        <dbReference type="ChEBI" id="CHEBI:30616"/>
    </ligand>
</feature>
<organism evidence="11 12">
    <name type="scientific">Sphaerisporangium rufum</name>
    <dbReference type="NCBI Taxonomy" id="1381558"/>
    <lineage>
        <taxon>Bacteria</taxon>
        <taxon>Bacillati</taxon>
        <taxon>Actinomycetota</taxon>
        <taxon>Actinomycetes</taxon>
        <taxon>Streptosporangiales</taxon>
        <taxon>Streptosporangiaceae</taxon>
        <taxon>Sphaerisporangium</taxon>
    </lineage>
</organism>
<name>A0A919V7A5_9ACTN</name>
<dbReference type="EMBL" id="BOOU01000069">
    <property type="protein sequence ID" value="GII80175.1"/>
    <property type="molecule type" value="Genomic_DNA"/>
</dbReference>
<dbReference type="SUPFAM" id="SSF52540">
    <property type="entry name" value="P-loop containing nucleoside triphosphate hydrolases"/>
    <property type="match status" value="1"/>
</dbReference>
<dbReference type="AlphaFoldDB" id="A0A919V7A5"/>
<evidence type="ECO:0000256" key="7">
    <source>
        <dbReference type="ARBA" id="ARBA00034808"/>
    </source>
</evidence>
<dbReference type="GO" id="GO:0000725">
    <property type="term" value="P:recombinational repair"/>
    <property type="evidence" value="ECO:0007669"/>
    <property type="project" value="TreeGrafter"/>
</dbReference>
<dbReference type="Pfam" id="PF13245">
    <property type="entry name" value="AAA_19"/>
    <property type="match status" value="1"/>
</dbReference>
<evidence type="ECO:0000259" key="10">
    <source>
        <dbReference type="PROSITE" id="PS51198"/>
    </source>
</evidence>
<protein>
    <recommendedName>
        <fullName evidence="7">DNA 3'-5' helicase</fullName>
        <ecNumber evidence="7">5.6.2.4</ecNumber>
    </recommendedName>
</protein>